<keyword evidence="2" id="KW-1185">Reference proteome</keyword>
<protein>
    <submittedName>
        <fullName evidence="1">Uncharacterized protein</fullName>
    </submittedName>
</protein>
<name>A0A8T1NLZ6_CARIL</name>
<sequence>MRYPQREKFQSMYRLKLREIAILRERPVCLGSHPNITCYAHSPGICREKIGQLRYEIALNITDSSMPNEWNKVANKGWLNRDERVPSSNEVPLSITRSSLLPLS</sequence>
<accession>A0A8T1NLZ6</accession>
<proteinExistence type="predicted"/>
<evidence type="ECO:0000313" key="1">
    <source>
        <dbReference type="EMBL" id="KAG6631375.1"/>
    </source>
</evidence>
<evidence type="ECO:0000313" key="2">
    <source>
        <dbReference type="Proteomes" id="UP000811609"/>
    </source>
</evidence>
<dbReference type="Proteomes" id="UP000811609">
    <property type="component" value="Chromosome 13"/>
</dbReference>
<dbReference type="AlphaFoldDB" id="A0A8T1NLZ6"/>
<gene>
    <name evidence="1" type="ORF">CIPAW_13G088100</name>
</gene>
<reference evidence="1" key="1">
    <citation type="submission" date="2020-12" db="EMBL/GenBank/DDBJ databases">
        <title>WGS assembly of Carya illinoinensis cv. Pawnee.</title>
        <authorList>
            <person name="Platts A."/>
            <person name="Shu S."/>
            <person name="Wright S."/>
            <person name="Barry K."/>
            <person name="Edger P."/>
            <person name="Pires J.C."/>
            <person name="Schmutz J."/>
        </authorList>
    </citation>
    <scope>NUCLEOTIDE SEQUENCE</scope>
    <source>
        <tissue evidence="1">Leaf</tissue>
    </source>
</reference>
<organism evidence="1 2">
    <name type="scientific">Carya illinoinensis</name>
    <name type="common">Pecan</name>
    <dbReference type="NCBI Taxonomy" id="32201"/>
    <lineage>
        <taxon>Eukaryota</taxon>
        <taxon>Viridiplantae</taxon>
        <taxon>Streptophyta</taxon>
        <taxon>Embryophyta</taxon>
        <taxon>Tracheophyta</taxon>
        <taxon>Spermatophyta</taxon>
        <taxon>Magnoliopsida</taxon>
        <taxon>eudicotyledons</taxon>
        <taxon>Gunneridae</taxon>
        <taxon>Pentapetalae</taxon>
        <taxon>rosids</taxon>
        <taxon>fabids</taxon>
        <taxon>Fagales</taxon>
        <taxon>Juglandaceae</taxon>
        <taxon>Carya</taxon>
    </lineage>
</organism>
<comment type="caution">
    <text evidence="1">The sequence shown here is derived from an EMBL/GenBank/DDBJ whole genome shotgun (WGS) entry which is preliminary data.</text>
</comment>
<dbReference type="EMBL" id="CM031821">
    <property type="protein sequence ID" value="KAG6631375.1"/>
    <property type="molecule type" value="Genomic_DNA"/>
</dbReference>